<dbReference type="AlphaFoldDB" id="A0A345Z253"/>
<dbReference type="InterPro" id="IPR016193">
    <property type="entry name" value="Cytidine_deaminase-like"/>
</dbReference>
<dbReference type="GO" id="GO:0008270">
    <property type="term" value="F:zinc ion binding"/>
    <property type="evidence" value="ECO:0007669"/>
    <property type="project" value="InterPro"/>
</dbReference>
<reference evidence="4 5" key="1">
    <citation type="submission" date="2018-07" db="EMBL/GenBank/DDBJ databases">
        <title>Complete genome sequence of Spiroplasma alleghenense PLHS-1 (ATCC 51752).</title>
        <authorList>
            <person name="Chou L."/>
            <person name="Lee T.-Y."/>
            <person name="Tsai Y.-M."/>
            <person name="Kuo C.-H."/>
        </authorList>
    </citation>
    <scope>NUCLEOTIDE SEQUENCE [LARGE SCALE GENOMIC DNA]</scope>
    <source>
        <strain evidence="4 5">PLHS-1</strain>
    </source>
</reference>
<dbReference type="RefSeq" id="WP_115557613.1">
    <property type="nucleotide sequence ID" value="NZ_CP031376.1"/>
</dbReference>
<dbReference type="Gene3D" id="3.40.140.10">
    <property type="entry name" value="Cytidine Deaminase, domain 2"/>
    <property type="match status" value="1"/>
</dbReference>
<keyword evidence="5" id="KW-1185">Reference proteome</keyword>
<evidence type="ECO:0000313" key="5">
    <source>
        <dbReference type="Proteomes" id="UP000254792"/>
    </source>
</evidence>
<name>A0A345Z253_9MOLU</name>
<dbReference type="PROSITE" id="PS00903">
    <property type="entry name" value="CYT_DCMP_DEAMINASES_1"/>
    <property type="match status" value="1"/>
</dbReference>
<keyword evidence="1" id="KW-0479">Metal-binding</keyword>
<dbReference type="OrthoDB" id="9802676at2"/>
<organism evidence="4 5">
    <name type="scientific">Spiroplasma alleghenense</name>
    <dbReference type="NCBI Taxonomy" id="216931"/>
    <lineage>
        <taxon>Bacteria</taxon>
        <taxon>Bacillati</taxon>
        <taxon>Mycoplasmatota</taxon>
        <taxon>Mollicutes</taxon>
        <taxon>Entomoplasmatales</taxon>
        <taxon>Spiroplasmataceae</taxon>
        <taxon>Spiroplasma</taxon>
    </lineage>
</organism>
<dbReference type="SUPFAM" id="SSF53927">
    <property type="entry name" value="Cytidine deaminase-like"/>
    <property type="match status" value="1"/>
</dbReference>
<dbReference type="GO" id="GO:0002100">
    <property type="term" value="P:tRNA wobble adenosine to inosine editing"/>
    <property type="evidence" value="ECO:0007669"/>
    <property type="project" value="InterPro"/>
</dbReference>
<dbReference type="KEGG" id="salx:SALLE_v1c00060"/>
<dbReference type="PANTHER" id="PTHR11079:SF179">
    <property type="entry name" value="TRNA(ADENINE(34)) DEAMINASE, CHLOROPLASTIC"/>
    <property type="match status" value="1"/>
</dbReference>
<dbReference type="PANTHER" id="PTHR11079">
    <property type="entry name" value="CYTOSINE DEAMINASE FAMILY MEMBER"/>
    <property type="match status" value="1"/>
</dbReference>
<proteinExistence type="predicted"/>
<evidence type="ECO:0000259" key="3">
    <source>
        <dbReference type="PROSITE" id="PS51747"/>
    </source>
</evidence>
<dbReference type="GO" id="GO:0052717">
    <property type="term" value="F:tRNA-specific adenosine-34 deaminase activity"/>
    <property type="evidence" value="ECO:0007669"/>
    <property type="project" value="UniProtKB-EC"/>
</dbReference>
<dbReference type="InterPro" id="IPR002125">
    <property type="entry name" value="CMP_dCMP_dom"/>
</dbReference>
<dbReference type="Pfam" id="PF00383">
    <property type="entry name" value="dCMP_cyt_deam_1"/>
    <property type="match status" value="1"/>
</dbReference>
<protein>
    <submittedName>
        <fullName evidence="4">tRNA-specific adenosine deaminase</fullName>
    </submittedName>
</protein>
<evidence type="ECO:0000313" key="4">
    <source>
        <dbReference type="EMBL" id="AXK50682.1"/>
    </source>
</evidence>
<dbReference type="CDD" id="cd01285">
    <property type="entry name" value="nucleoside_deaminase"/>
    <property type="match status" value="1"/>
</dbReference>
<feature type="domain" description="CMP/dCMP-type deaminase" evidence="3">
    <location>
        <begin position="1"/>
        <end position="111"/>
    </location>
</feature>
<dbReference type="Proteomes" id="UP000254792">
    <property type="component" value="Chromosome"/>
</dbReference>
<gene>
    <name evidence="4" type="primary">tadA</name>
    <name evidence="4" type="ORF">SALLE_v1c00060</name>
</gene>
<evidence type="ECO:0000256" key="1">
    <source>
        <dbReference type="ARBA" id="ARBA00022723"/>
    </source>
</evidence>
<evidence type="ECO:0000256" key="2">
    <source>
        <dbReference type="ARBA" id="ARBA00022833"/>
    </source>
</evidence>
<dbReference type="EMBL" id="CP031376">
    <property type="protein sequence ID" value="AXK50682.1"/>
    <property type="molecule type" value="Genomic_DNA"/>
</dbReference>
<dbReference type="PROSITE" id="PS51747">
    <property type="entry name" value="CYT_DCMP_DEAMINASES_2"/>
    <property type="match status" value="1"/>
</dbReference>
<dbReference type="InterPro" id="IPR016192">
    <property type="entry name" value="APOBEC/CMP_deaminase_Zn-bd"/>
</dbReference>
<keyword evidence="2" id="KW-0862">Zinc</keyword>
<sequence>MNNELFEILKKLTNQSLKSDDIPVAAIIVDKDNNIIGTGNNTRIKNNSLVEHAEINAVLSAIKKVNSFHLEDYKLITTLEPCLMCIGAIEQAYISEVQYIVESHKFGSITSRGVSRSKTKLKTTKINDKESDNYFKNQLQEFFKQLRKRGAKADVWN</sequence>
<accession>A0A345Z253</accession>